<dbReference type="InterPro" id="IPR042099">
    <property type="entry name" value="ANL_N_sf"/>
</dbReference>
<feature type="domain" description="AMP-binding enzyme C-terminal" evidence="2">
    <location>
        <begin position="472"/>
        <end position="548"/>
    </location>
</feature>
<dbReference type="EMBL" id="JARJBC010000019">
    <property type="protein sequence ID" value="MDF3292670.1"/>
    <property type="molecule type" value="Genomic_DNA"/>
</dbReference>
<dbReference type="Gene3D" id="3.40.50.12780">
    <property type="entry name" value="N-terminal domain of ligase-like"/>
    <property type="match status" value="1"/>
</dbReference>
<dbReference type="RefSeq" id="WP_276095721.1">
    <property type="nucleotide sequence ID" value="NZ_JARJBC010000019.1"/>
</dbReference>
<dbReference type="PANTHER" id="PTHR45527">
    <property type="entry name" value="NONRIBOSOMAL PEPTIDE SYNTHETASE"/>
    <property type="match status" value="1"/>
</dbReference>
<sequence>MVEEFGVDARRLVPALGALPISTAEAQLAVASSLRRERPVDVSRTVVGHVAHWAQHTPDAVAVTDRSGSATYRELERRVAAVRDVLTTMECRPGAVIAAAGPRGAESVVLLLALESMALTYLPVDAAWPHDRLARVLRQSRACHLVSYHRDAKSDGLAAAADAVGVPVLDLPNPAELPTGDHPVDLRGRCEDPGEPRYVYYTSGTTGVPKGALVDHQGMINHLWAKVLDLGLGPADRVGLTAPLTFDIAIWQMLAPLLVGGRIVALNEGETAFPRPLVRYLQERDVTVVELVPTVLEWLANEAEDRPDRNLSRLRCLVSTGEELTPQLAGRLLARFPGAMVVNAYGFTETSDDVTHHVVVKDDLSDARLPVGSPVINTVLYVLVADGDGWRAARPGENGELFVGGLPPGCGYLDDERATRSAFFRDTLDPASPSGRLYRSGDVVTVADGLLRYVGRLDRQVKVSGVRMELGEIEAALRRHDAIVDCAVIAVDTADGDGRQLVGHVVPRQGGAPAAAELLSFLRTQLPSALVPRRWHTHSALPVTANGKTDFRALATLSAAGADSEDAL</sequence>
<protein>
    <submittedName>
        <fullName evidence="3">Amino acid adenylation domain-containing protein</fullName>
    </submittedName>
</protein>
<dbReference type="PROSITE" id="PS00455">
    <property type="entry name" value="AMP_BINDING"/>
    <property type="match status" value="1"/>
</dbReference>
<reference evidence="3 4" key="1">
    <citation type="submission" date="2023-03" db="EMBL/GenBank/DDBJ databases">
        <title>Draft genome sequence of Streptomyces sp. RB6PN23 isolated from peat swamp forest in Thailand.</title>
        <authorList>
            <person name="Klaysubun C."/>
            <person name="Duangmal K."/>
        </authorList>
    </citation>
    <scope>NUCLEOTIDE SEQUENCE [LARGE SCALE GENOMIC DNA]</scope>
    <source>
        <strain evidence="3 4">RB6PN23</strain>
    </source>
</reference>
<dbReference type="InterPro" id="IPR000873">
    <property type="entry name" value="AMP-dep_synth/lig_dom"/>
</dbReference>
<name>A0ABT5ZS70_9ACTN</name>
<comment type="caution">
    <text evidence="3">The sequence shown here is derived from an EMBL/GenBank/DDBJ whole genome shotgun (WGS) entry which is preliminary data.</text>
</comment>
<evidence type="ECO:0000313" key="4">
    <source>
        <dbReference type="Proteomes" id="UP001216579"/>
    </source>
</evidence>
<dbReference type="PANTHER" id="PTHR45527:SF1">
    <property type="entry name" value="FATTY ACID SYNTHASE"/>
    <property type="match status" value="1"/>
</dbReference>
<gene>
    <name evidence="3" type="ORF">P3G67_26270</name>
</gene>
<dbReference type="Gene3D" id="3.30.300.30">
    <property type="match status" value="1"/>
</dbReference>
<accession>A0ABT5ZS70</accession>
<dbReference type="Pfam" id="PF00501">
    <property type="entry name" value="AMP-binding"/>
    <property type="match status" value="1"/>
</dbReference>
<dbReference type="Proteomes" id="UP001216579">
    <property type="component" value="Unassembled WGS sequence"/>
</dbReference>
<evidence type="ECO:0000313" key="3">
    <source>
        <dbReference type="EMBL" id="MDF3292670.1"/>
    </source>
</evidence>
<dbReference type="Pfam" id="PF13193">
    <property type="entry name" value="AMP-binding_C"/>
    <property type="match status" value="1"/>
</dbReference>
<organism evidence="3 4">
    <name type="scientific">Streptomyces silvisoli</name>
    <dbReference type="NCBI Taxonomy" id="3034235"/>
    <lineage>
        <taxon>Bacteria</taxon>
        <taxon>Bacillati</taxon>
        <taxon>Actinomycetota</taxon>
        <taxon>Actinomycetes</taxon>
        <taxon>Kitasatosporales</taxon>
        <taxon>Streptomycetaceae</taxon>
        <taxon>Streptomyces</taxon>
    </lineage>
</organism>
<evidence type="ECO:0000259" key="1">
    <source>
        <dbReference type="Pfam" id="PF00501"/>
    </source>
</evidence>
<dbReference type="InterPro" id="IPR025110">
    <property type="entry name" value="AMP-bd_C"/>
</dbReference>
<dbReference type="InterPro" id="IPR020845">
    <property type="entry name" value="AMP-binding_CS"/>
</dbReference>
<dbReference type="CDD" id="cd05930">
    <property type="entry name" value="A_NRPS"/>
    <property type="match status" value="1"/>
</dbReference>
<dbReference type="SUPFAM" id="SSF56801">
    <property type="entry name" value="Acetyl-CoA synthetase-like"/>
    <property type="match status" value="1"/>
</dbReference>
<feature type="domain" description="AMP-dependent synthetase/ligase" evidence="1">
    <location>
        <begin position="51"/>
        <end position="405"/>
    </location>
</feature>
<evidence type="ECO:0000259" key="2">
    <source>
        <dbReference type="Pfam" id="PF13193"/>
    </source>
</evidence>
<keyword evidence="4" id="KW-1185">Reference proteome</keyword>
<proteinExistence type="predicted"/>
<dbReference type="InterPro" id="IPR045851">
    <property type="entry name" value="AMP-bd_C_sf"/>
</dbReference>